<evidence type="ECO:0000313" key="1">
    <source>
        <dbReference type="EMBL" id="PDX58914.1"/>
    </source>
</evidence>
<accession>A0A2A6ZC34</accession>
<reference evidence="1 2" key="1">
    <citation type="journal article" date="2017" name="Front. Microbiol.">
        <title>New Insights into the Diversity of the Genus Faecalibacterium.</title>
        <authorList>
            <person name="Benevides L."/>
            <person name="Burman S."/>
            <person name="Martin R."/>
            <person name="Robert V."/>
            <person name="Thomas M."/>
            <person name="Miquel S."/>
            <person name="Chain F."/>
            <person name="Sokol H."/>
            <person name="Bermudez-Humaran L.G."/>
            <person name="Morrison M."/>
            <person name="Langella P."/>
            <person name="Azevedo V.A."/>
            <person name="Chatel J.M."/>
            <person name="Soares S."/>
        </authorList>
    </citation>
    <scope>NUCLEOTIDE SEQUENCE [LARGE SCALE GENOMIC DNA]</scope>
    <source>
        <strain evidence="2">CNCM I-4540</strain>
    </source>
</reference>
<dbReference type="AlphaFoldDB" id="A0A2A6ZC34"/>
<gene>
    <name evidence="1" type="ORF">CGS46_05295</name>
</gene>
<dbReference type="EMBL" id="NMTQ01000021">
    <property type="protein sequence ID" value="PDX58914.1"/>
    <property type="molecule type" value="Genomic_DNA"/>
</dbReference>
<protein>
    <recommendedName>
        <fullName evidence="3">DUF3990 domain-containing protein</fullName>
    </recommendedName>
</protein>
<evidence type="ECO:0008006" key="3">
    <source>
        <dbReference type="Google" id="ProtNLM"/>
    </source>
</evidence>
<keyword evidence="2" id="KW-1185">Reference proteome</keyword>
<proteinExistence type="predicted"/>
<sequence>MQKLTEGMLLYHGSYTEISAIDLKYSKRTLDFGKGFYLTSSYEQALNYIPSAVKKNIRWRKLPADFKVEDGCISVFRFHPTPELLVHYFETADLDWLHFISANRDDSLFQSLLKEYSSYDIIGGKVADDSTAATLNSYITGEYGNPGSERADNFTISQLLPERLTDQFCFRTEVSIGTLEFVGSERYGDVYQSDFR</sequence>
<evidence type="ECO:0000313" key="2">
    <source>
        <dbReference type="Proteomes" id="UP000220752"/>
    </source>
</evidence>
<name>A0A2A6ZC34_9FIRM</name>
<comment type="caution">
    <text evidence="1">The sequence shown here is derived from an EMBL/GenBank/DDBJ whole genome shotgun (WGS) entry which is preliminary data.</text>
</comment>
<dbReference type="Proteomes" id="UP000220752">
    <property type="component" value="Unassembled WGS sequence"/>
</dbReference>
<dbReference type="InterPro" id="IPR025051">
    <property type="entry name" value="DUF3990"/>
</dbReference>
<organism evidence="1 2">
    <name type="scientific">Faecalibacterium langellae</name>
    <dbReference type="NCBI Taxonomy" id="3435293"/>
    <lineage>
        <taxon>Bacteria</taxon>
        <taxon>Bacillati</taxon>
        <taxon>Bacillota</taxon>
        <taxon>Clostridia</taxon>
        <taxon>Eubacteriales</taxon>
        <taxon>Oscillospiraceae</taxon>
        <taxon>Faecalibacterium</taxon>
    </lineage>
</organism>
<dbReference type="Pfam" id="PF13151">
    <property type="entry name" value="DUF3990"/>
    <property type="match status" value="1"/>
</dbReference>